<name>A0A5S4ZR41_9FIRM</name>
<comment type="subcellular location">
    <subcellularLocation>
        <location evidence="1 10">Cell membrane</location>
        <topology evidence="1 10">Multi-pass membrane protein</topology>
    </subcellularLocation>
</comment>
<dbReference type="EMBL" id="VNHM01000008">
    <property type="protein sequence ID" value="TYO95294.1"/>
    <property type="molecule type" value="Genomic_DNA"/>
</dbReference>
<evidence type="ECO:0000256" key="3">
    <source>
        <dbReference type="ARBA" id="ARBA00022692"/>
    </source>
</evidence>
<dbReference type="NCBIfam" id="TIGR00494">
    <property type="entry name" value="crcB"/>
    <property type="match status" value="1"/>
</dbReference>
<evidence type="ECO:0000256" key="1">
    <source>
        <dbReference type="ARBA" id="ARBA00004651"/>
    </source>
</evidence>
<feature type="transmembrane region" description="Helical" evidence="10">
    <location>
        <begin position="33"/>
        <end position="54"/>
    </location>
</feature>
<protein>
    <recommendedName>
        <fullName evidence="10">Fluoride-specific ion channel FluC</fullName>
    </recommendedName>
</protein>
<gene>
    <name evidence="10" type="primary">fluC</name>
    <name evidence="10" type="synonym">crcB</name>
    <name evidence="11" type="ORF">LX24_01644</name>
</gene>
<dbReference type="RefSeq" id="WP_166511657.1">
    <property type="nucleotide sequence ID" value="NZ_VNHM01000008.1"/>
</dbReference>
<evidence type="ECO:0000256" key="8">
    <source>
        <dbReference type="ARBA" id="ARBA00035585"/>
    </source>
</evidence>
<evidence type="ECO:0000313" key="11">
    <source>
        <dbReference type="EMBL" id="TYO95294.1"/>
    </source>
</evidence>
<keyword evidence="10" id="KW-0479">Metal-binding</keyword>
<dbReference type="InterPro" id="IPR003691">
    <property type="entry name" value="FluC"/>
</dbReference>
<comment type="catalytic activity">
    <reaction evidence="8">
        <text>fluoride(in) = fluoride(out)</text>
        <dbReference type="Rhea" id="RHEA:76159"/>
        <dbReference type="ChEBI" id="CHEBI:17051"/>
    </reaction>
    <physiologicalReaction direction="left-to-right" evidence="8">
        <dbReference type="Rhea" id="RHEA:76160"/>
    </physiologicalReaction>
</comment>
<keyword evidence="12" id="KW-1185">Reference proteome</keyword>
<evidence type="ECO:0000256" key="7">
    <source>
        <dbReference type="ARBA" id="ARBA00035120"/>
    </source>
</evidence>
<feature type="binding site" evidence="10">
    <location>
        <position position="77"/>
    </location>
    <ligand>
        <name>Na(+)</name>
        <dbReference type="ChEBI" id="CHEBI:29101"/>
        <note>structural</note>
    </ligand>
</feature>
<accession>A0A5S4ZR41</accession>
<organism evidence="11 12">
    <name type="scientific">Desulfallas thermosapovorans DSM 6562</name>
    <dbReference type="NCBI Taxonomy" id="1121431"/>
    <lineage>
        <taxon>Bacteria</taxon>
        <taxon>Bacillati</taxon>
        <taxon>Bacillota</taxon>
        <taxon>Clostridia</taxon>
        <taxon>Eubacteriales</taxon>
        <taxon>Desulfallaceae</taxon>
        <taxon>Desulfallas</taxon>
    </lineage>
</organism>
<feature type="transmembrane region" description="Helical" evidence="10">
    <location>
        <begin position="66"/>
        <end position="86"/>
    </location>
</feature>
<reference evidence="11 12" key="1">
    <citation type="submission" date="2019-07" db="EMBL/GenBank/DDBJ databases">
        <title>Genomic Encyclopedia of Type Strains, Phase I: the one thousand microbial genomes (KMG-I) project.</title>
        <authorList>
            <person name="Kyrpides N."/>
        </authorList>
    </citation>
    <scope>NUCLEOTIDE SEQUENCE [LARGE SCALE GENOMIC DNA]</scope>
    <source>
        <strain evidence="11 12">DSM 6562</strain>
    </source>
</reference>
<feature type="binding site" evidence="10">
    <location>
        <position position="74"/>
    </location>
    <ligand>
        <name>Na(+)</name>
        <dbReference type="ChEBI" id="CHEBI:29101"/>
        <note>structural</note>
    </ligand>
</feature>
<keyword evidence="10" id="KW-0915">Sodium</keyword>
<comment type="activity regulation">
    <text evidence="10">Na(+) is not transported, but it plays an essential structural role and its presence is essential for fluoride channel function.</text>
</comment>
<comment type="caution">
    <text evidence="11">The sequence shown here is derived from an EMBL/GenBank/DDBJ whole genome shotgun (WGS) entry which is preliminary data.</text>
</comment>
<dbReference type="GO" id="GO:0140114">
    <property type="term" value="P:cellular detoxification of fluoride"/>
    <property type="evidence" value="ECO:0007669"/>
    <property type="project" value="UniProtKB-UniRule"/>
</dbReference>
<dbReference type="GO" id="GO:0046872">
    <property type="term" value="F:metal ion binding"/>
    <property type="evidence" value="ECO:0007669"/>
    <property type="project" value="UniProtKB-KW"/>
</dbReference>
<keyword evidence="10" id="KW-0406">Ion transport</keyword>
<feature type="transmembrane region" description="Helical" evidence="10">
    <location>
        <begin position="98"/>
        <end position="116"/>
    </location>
</feature>
<proteinExistence type="inferred from homology"/>
<evidence type="ECO:0000256" key="4">
    <source>
        <dbReference type="ARBA" id="ARBA00022989"/>
    </source>
</evidence>
<evidence type="ECO:0000256" key="2">
    <source>
        <dbReference type="ARBA" id="ARBA00022475"/>
    </source>
</evidence>
<evidence type="ECO:0000256" key="6">
    <source>
        <dbReference type="ARBA" id="ARBA00023303"/>
    </source>
</evidence>
<dbReference type="Pfam" id="PF02537">
    <property type="entry name" value="CRCB"/>
    <property type="match status" value="1"/>
</dbReference>
<dbReference type="HAMAP" id="MF_00454">
    <property type="entry name" value="FluC"/>
    <property type="match status" value="1"/>
</dbReference>
<evidence type="ECO:0000256" key="10">
    <source>
        <dbReference type="HAMAP-Rule" id="MF_00454"/>
    </source>
</evidence>
<evidence type="ECO:0000256" key="5">
    <source>
        <dbReference type="ARBA" id="ARBA00023136"/>
    </source>
</evidence>
<keyword evidence="6 10" id="KW-0407">Ion channel</keyword>
<evidence type="ECO:0000313" key="12">
    <source>
        <dbReference type="Proteomes" id="UP000323166"/>
    </source>
</evidence>
<dbReference type="PANTHER" id="PTHR28259:SF1">
    <property type="entry name" value="FLUORIDE EXPORT PROTEIN 1-RELATED"/>
    <property type="match status" value="1"/>
</dbReference>
<dbReference type="PANTHER" id="PTHR28259">
    <property type="entry name" value="FLUORIDE EXPORT PROTEIN 1-RELATED"/>
    <property type="match status" value="1"/>
</dbReference>
<comment type="similarity">
    <text evidence="7 10">Belongs to the fluoride channel Fluc/FEX (TC 1.A.43) family.</text>
</comment>
<keyword evidence="10" id="KW-0813">Transport</keyword>
<dbReference type="GO" id="GO:0062054">
    <property type="term" value="F:fluoride channel activity"/>
    <property type="evidence" value="ECO:0007669"/>
    <property type="project" value="UniProtKB-UniRule"/>
</dbReference>
<evidence type="ECO:0000256" key="9">
    <source>
        <dbReference type="ARBA" id="ARBA00049940"/>
    </source>
</evidence>
<comment type="function">
    <text evidence="9 10">Fluoride-specific ion channel. Important for reducing fluoride concentration in the cell, thus reducing its toxicity.</text>
</comment>
<sequence length="117" mass="12874">MTNTVLVGIGGFLGACCRYLAGRLINRYWKNSFPMATFIVNVTGSFLLGLLILHPGLFQKFPGIELIFGLGFLGAFTTFSTFEFEVLQLFEKRKYTVAALYVILSFSLGFGLARAAA</sequence>
<dbReference type="GO" id="GO:0005886">
    <property type="term" value="C:plasma membrane"/>
    <property type="evidence" value="ECO:0007669"/>
    <property type="project" value="UniProtKB-SubCell"/>
</dbReference>
<keyword evidence="2 10" id="KW-1003">Cell membrane</keyword>
<dbReference type="Proteomes" id="UP000323166">
    <property type="component" value="Unassembled WGS sequence"/>
</dbReference>
<feature type="transmembrane region" description="Helical" evidence="10">
    <location>
        <begin position="6"/>
        <end position="21"/>
    </location>
</feature>
<dbReference type="AlphaFoldDB" id="A0A5S4ZR41"/>
<keyword evidence="3 10" id="KW-0812">Transmembrane</keyword>
<keyword evidence="4 10" id="KW-1133">Transmembrane helix</keyword>
<keyword evidence="5 10" id="KW-0472">Membrane</keyword>